<comment type="caution">
    <text evidence="5">Lacks conserved residue(s) required for the propagation of feature annotation.</text>
</comment>
<sequence>MNINLQINRLDNRPLQTLNPQIIDMNHEETLIVCAQFRLHGLSHNNLDERTEFLKNLRRLEPKGVVLSENNMDCSSNGCVDFPMGFSRRVSTCGNFWT</sequence>
<evidence type="ECO:0000313" key="6">
    <source>
        <dbReference type="EMBL" id="CAL1356260.1"/>
    </source>
</evidence>
<evidence type="ECO:0000256" key="4">
    <source>
        <dbReference type="ARBA" id="ARBA00023242"/>
    </source>
</evidence>
<dbReference type="Proteomes" id="UP001497516">
    <property type="component" value="Chromosome 1"/>
</dbReference>
<proteinExistence type="inferred from homology"/>
<name>A0AAV2CI72_9ROSI</name>
<evidence type="ECO:0000313" key="7">
    <source>
        <dbReference type="Proteomes" id="UP001497516"/>
    </source>
</evidence>
<accession>A0AAV2CI72</accession>
<keyword evidence="7" id="KW-1185">Reference proteome</keyword>
<keyword evidence="2" id="KW-0805">Transcription regulation</keyword>
<dbReference type="GO" id="GO:0005634">
    <property type="term" value="C:nucleus"/>
    <property type="evidence" value="ECO:0007669"/>
    <property type="project" value="UniProtKB-SubCell"/>
</dbReference>
<evidence type="ECO:0000256" key="1">
    <source>
        <dbReference type="ARBA" id="ARBA00004123"/>
    </source>
</evidence>
<dbReference type="Pfam" id="PF03514">
    <property type="entry name" value="GRAS"/>
    <property type="match status" value="1"/>
</dbReference>
<dbReference type="PROSITE" id="PS50985">
    <property type="entry name" value="GRAS"/>
    <property type="match status" value="1"/>
</dbReference>
<comment type="subcellular location">
    <subcellularLocation>
        <location evidence="1">Nucleus</location>
    </subcellularLocation>
</comment>
<organism evidence="6 7">
    <name type="scientific">Linum trigynum</name>
    <dbReference type="NCBI Taxonomy" id="586398"/>
    <lineage>
        <taxon>Eukaryota</taxon>
        <taxon>Viridiplantae</taxon>
        <taxon>Streptophyta</taxon>
        <taxon>Embryophyta</taxon>
        <taxon>Tracheophyta</taxon>
        <taxon>Spermatophyta</taxon>
        <taxon>Magnoliopsida</taxon>
        <taxon>eudicotyledons</taxon>
        <taxon>Gunneridae</taxon>
        <taxon>Pentapetalae</taxon>
        <taxon>rosids</taxon>
        <taxon>fabids</taxon>
        <taxon>Malpighiales</taxon>
        <taxon>Linaceae</taxon>
        <taxon>Linum</taxon>
    </lineage>
</organism>
<keyword evidence="3" id="KW-0804">Transcription</keyword>
<evidence type="ECO:0000256" key="3">
    <source>
        <dbReference type="ARBA" id="ARBA00023163"/>
    </source>
</evidence>
<dbReference type="InterPro" id="IPR005202">
    <property type="entry name" value="TF_GRAS"/>
</dbReference>
<reference evidence="6 7" key="1">
    <citation type="submission" date="2024-04" db="EMBL/GenBank/DDBJ databases">
        <authorList>
            <person name="Fracassetti M."/>
        </authorList>
    </citation>
    <scope>NUCLEOTIDE SEQUENCE [LARGE SCALE GENOMIC DNA]</scope>
</reference>
<keyword evidence="4" id="KW-0539">Nucleus</keyword>
<evidence type="ECO:0000256" key="5">
    <source>
        <dbReference type="PROSITE-ProRule" id="PRU01191"/>
    </source>
</evidence>
<protein>
    <submittedName>
        <fullName evidence="6">Uncharacterized protein</fullName>
    </submittedName>
</protein>
<dbReference type="EMBL" id="OZ034813">
    <property type="protein sequence ID" value="CAL1356260.1"/>
    <property type="molecule type" value="Genomic_DNA"/>
</dbReference>
<dbReference type="AlphaFoldDB" id="A0AAV2CI72"/>
<gene>
    <name evidence="6" type="ORF">LTRI10_LOCUS3972</name>
</gene>
<evidence type="ECO:0000256" key="2">
    <source>
        <dbReference type="ARBA" id="ARBA00023015"/>
    </source>
</evidence>
<comment type="similarity">
    <text evidence="5">Belongs to the GRAS family.</text>
</comment>